<gene>
    <name evidence="2" type="ORF">U9M48_022490</name>
</gene>
<reference evidence="2 3" key="1">
    <citation type="submission" date="2024-02" db="EMBL/GenBank/DDBJ databases">
        <title>High-quality chromosome-scale genome assembly of Pensacola bahiagrass (Paspalum notatum Flugge var. saurae).</title>
        <authorList>
            <person name="Vega J.M."/>
            <person name="Podio M."/>
            <person name="Orjuela J."/>
            <person name="Siena L.A."/>
            <person name="Pessino S.C."/>
            <person name="Combes M.C."/>
            <person name="Mariac C."/>
            <person name="Albertini E."/>
            <person name="Pupilli F."/>
            <person name="Ortiz J.P.A."/>
            <person name="Leblanc O."/>
        </authorList>
    </citation>
    <scope>NUCLEOTIDE SEQUENCE [LARGE SCALE GENOMIC DNA]</scope>
    <source>
        <strain evidence="2">R1</strain>
        <tissue evidence="2">Leaf</tissue>
    </source>
</reference>
<evidence type="ECO:0000313" key="2">
    <source>
        <dbReference type="EMBL" id="WVZ74283.1"/>
    </source>
</evidence>
<evidence type="ECO:0000313" key="3">
    <source>
        <dbReference type="Proteomes" id="UP001341281"/>
    </source>
</evidence>
<feature type="region of interest" description="Disordered" evidence="1">
    <location>
        <begin position="217"/>
        <end position="236"/>
    </location>
</feature>
<dbReference type="Proteomes" id="UP001341281">
    <property type="component" value="Chromosome 05"/>
</dbReference>
<keyword evidence="3" id="KW-1185">Reference proteome</keyword>
<protein>
    <submittedName>
        <fullName evidence="2">Uncharacterized protein</fullName>
    </submittedName>
</protein>
<sequence length="236" mass="25155">MRADEDSDRMLYASGGTTTKVRSAFGVVRGAAAVAVDPTAPTLAAVCCSQQRQPPCCFCRHSRIAERSALFGVSLRCASLKFVIGDVSAPSSHPRIASASYVNPSAAIWGSLITSCSPCIRIQMLQAMDVDHHDLGPFLDQVVQRPQEDAPPVADLFRNRNEHRVVVELVPQRGARRRGGGAALCAPQRLPRLVLSAAAILHLPTAGRPLYDQKRAGTAAAGEARQVPRLGGVTDL</sequence>
<organism evidence="2 3">
    <name type="scientific">Paspalum notatum var. saurae</name>
    <dbReference type="NCBI Taxonomy" id="547442"/>
    <lineage>
        <taxon>Eukaryota</taxon>
        <taxon>Viridiplantae</taxon>
        <taxon>Streptophyta</taxon>
        <taxon>Embryophyta</taxon>
        <taxon>Tracheophyta</taxon>
        <taxon>Spermatophyta</taxon>
        <taxon>Magnoliopsida</taxon>
        <taxon>Liliopsida</taxon>
        <taxon>Poales</taxon>
        <taxon>Poaceae</taxon>
        <taxon>PACMAD clade</taxon>
        <taxon>Panicoideae</taxon>
        <taxon>Andropogonodae</taxon>
        <taxon>Paspaleae</taxon>
        <taxon>Paspalinae</taxon>
        <taxon>Paspalum</taxon>
    </lineage>
</organism>
<name>A0AAQ3TJS8_PASNO</name>
<proteinExistence type="predicted"/>
<dbReference type="EMBL" id="CP144749">
    <property type="protein sequence ID" value="WVZ74283.1"/>
    <property type="molecule type" value="Genomic_DNA"/>
</dbReference>
<accession>A0AAQ3TJS8</accession>
<dbReference type="AlphaFoldDB" id="A0AAQ3TJS8"/>
<evidence type="ECO:0000256" key="1">
    <source>
        <dbReference type="SAM" id="MobiDB-lite"/>
    </source>
</evidence>